<gene>
    <name evidence="1" type="ORF">NL394_17580</name>
</gene>
<dbReference type="EMBL" id="CP101185">
    <property type="protein sequence ID" value="UYV96840.1"/>
    <property type="molecule type" value="Genomic_DNA"/>
</dbReference>
<dbReference type="AlphaFoldDB" id="A0AAX3EG27"/>
<evidence type="ECO:0000313" key="2">
    <source>
        <dbReference type="Proteomes" id="UP001163293"/>
    </source>
</evidence>
<dbReference type="RefSeq" id="WP_264398694.1">
    <property type="nucleotide sequence ID" value="NZ_CP101180.1"/>
</dbReference>
<sequence length="47" mass="5604">MCDASRQLAKARYLLDQMRGTGRYDIPELLHHLNPQHCEHEQDKDNR</sequence>
<reference evidence="1" key="1">
    <citation type="submission" date="2022-07" db="EMBL/GenBank/DDBJ databases">
        <authorList>
            <person name="Wu T."/>
        </authorList>
    </citation>
    <scope>NUCLEOTIDE SEQUENCE</scope>
    <source>
        <strain evidence="1">SD-1</strain>
    </source>
</reference>
<evidence type="ECO:0000313" key="1">
    <source>
        <dbReference type="EMBL" id="UYV96840.1"/>
    </source>
</evidence>
<organism evidence="1 2">
    <name type="scientific">Paenarthrobacter ureafaciens</name>
    <dbReference type="NCBI Taxonomy" id="37931"/>
    <lineage>
        <taxon>Bacteria</taxon>
        <taxon>Bacillati</taxon>
        <taxon>Actinomycetota</taxon>
        <taxon>Actinomycetes</taxon>
        <taxon>Micrococcales</taxon>
        <taxon>Micrococcaceae</taxon>
        <taxon>Paenarthrobacter</taxon>
    </lineage>
</organism>
<keyword evidence="2" id="KW-1185">Reference proteome</keyword>
<protein>
    <submittedName>
        <fullName evidence="1">Uncharacterized protein</fullName>
    </submittedName>
</protein>
<accession>A0AAX3EG27</accession>
<name>A0AAX3EG27_PAEUR</name>
<proteinExistence type="predicted"/>
<dbReference type="Proteomes" id="UP001163293">
    <property type="component" value="Chromosome"/>
</dbReference>